<dbReference type="Pfam" id="PF13181">
    <property type="entry name" value="TPR_8"/>
    <property type="match status" value="2"/>
</dbReference>
<feature type="repeat" description="TPR" evidence="1">
    <location>
        <begin position="300"/>
        <end position="333"/>
    </location>
</feature>
<proteinExistence type="predicted"/>
<dbReference type="Proteomes" id="UP001223586">
    <property type="component" value="Unassembled WGS sequence"/>
</dbReference>
<keyword evidence="3" id="KW-1185">Reference proteome</keyword>
<comment type="caution">
    <text evidence="2">The sequence shown here is derived from an EMBL/GenBank/DDBJ whole genome shotgun (WGS) entry which is preliminary data.</text>
</comment>
<dbReference type="RefSeq" id="WP_307227740.1">
    <property type="nucleotide sequence ID" value="NZ_JAUSTT010000006.1"/>
</dbReference>
<organism evidence="2 3">
    <name type="scientific">Bacillus chungangensis</name>
    <dbReference type="NCBI Taxonomy" id="587633"/>
    <lineage>
        <taxon>Bacteria</taxon>
        <taxon>Bacillati</taxon>
        <taxon>Bacillota</taxon>
        <taxon>Bacilli</taxon>
        <taxon>Bacillales</taxon>
        <taxon>Bacillaceae</taxon>
        <taxon>Bacillus</taxon>
    </lineage>
</organism>
<dbReference type="InterPro" id="IPR019734">
    <property type="entry name" value="TPR_rpt"/>
</dbReference>
<feature type="repeat" description="TPR" evidence="1">
    <location>
        <begin position="338"/>
        <end position="371"/>
    </location>
</feature>
<dbReference type="Gene3D" id="1.25.40.10">
    <property type="entry name" value="Tetratricopeptide repeat domain"/>
    <property type="match status" value="1"/>
</dbReference>
<protein>
    <submittedName>
        <fullName evidence="2">Tetratricopeptide (TPR) repeat protein</fullName>
    </submittedName>
</protein>
<sequence length="409" mass="47455">MNNIMFNIMKPYFNLQHSEGPIHCKRPLIFNKLINTDKPEIYGLGMWMFSGFRENLISESGLSEYPQNDPRHLAKHKRTNDWDVLIYNIDNFNDLSINIQFSTIQLLVGLCFYKEINNLTRNIQIISNDNLASGILYYKLLCEELLNGYNKKSSYGEIINNTSKTQPFNFKTRLWLVKKIISTENLNKASSILDDINKDFNGINVTEPKDKESLKLALLRTQMYLSEKKNNFSEVENYFQNGMEISKYLYQDSDPTTSFIGLEAQQRFLDRIIQFGLTTNNHNSVLDYAIQQIQLDPYNAKAYYQLGNIYFHKKDYNQSSKYFSTAADFGPFASMGTPISWFYAGISYEKIGNLEMALNSYLEAIKFDPFGKSILDRIIVLAEKLNINPIINWAKERILSLRSVDFSYA</sequence>
<dbReference type="SMART" id="SM00028">
    <property type="entry name" value="TPR"/>
    <property type="match status" value="2"/>
</dbReference>
<gene>
    <name evidence="2" type="ORF">J2S08_001260</name>
</gene>
<keyword evidence="1" id="KW-0802">TPR repeat</keyword>
<dbReference type="InterPro" id="IPR011990">
    <property type="entry name" value="TPR-like_helical_dom_sf"/>
</dbReference>
<evidence type="ECO:0000313" key="2">
    <source>
        <dbReference type="EMBL" id="MDQ0175426.1"/>
    </source>
</evidence>
<accession>A0ABT9WQG8</accession>
<dbReference type="PROSITE" id="PS50005">
    <property type="entry name" value="TPR"/>
    <property type="match status" value="2"/>
</dbReference>
<evidence type="ECO:0000313" key="3">
    <source>
        <dbReference type="Proteomes" id="UP001223586"/>
    </source>
</evidence>
<reference evidence="2 3" key="1">
    <citation type="submission" date="2023-07" db="EMBL/GenBank/DDBJ databases">
        <title>Genomic Encyclopedia of Type Strains, Phase IV (KMG-IV): sequencing the most valuable type-strain genomes for metagenomic binning, comparative biology and taxonomic classification.</title>
        <authorList>
            <person name="Goeker M."/>
        </authorList>
    </citation>
    <scope>NUCLEOTIDE SEQUENCE [LARGE SCALE GENOMIC DNA]</scope>
    <source>
        <strain evidence="2 3">DSM 23837</strain>
    </source>
</reference>
<evidence type="ECO:0000256" key="1">
    <source>
        <dbReference type="PROSITE-ProRule" id="PRU00339"/>
    </source>
</evidence>
<dbReference type="SUPFAM" id="SSF48452">
    <property type="entry name" value="TPR-like"/>
    <property type="match status" value="1"/>
</dbReference>
<dbReference type="EMBL" id="JAUSTT010000006">
    <property type="protein sequence ID" value="MDQ0175426.1"/>
    <property type="molecule type" value="Genomic_DNA"/>
</dbReference>
<name>A0ABT9WQG8_9BACI</name>